<dbReference type="PROSITE" id="PS50088">
    <property type="entry name" value="ANK_REPEAT"/>
    <property type="match status" value="1"/>
</dbReference>
<feature type="region of interest" description="Disordered" evidence="2">
    <location>
        <begin position="126"/>
        <end position="175"/>
    </location>
</feature>
<feature type="repeat" description="ANK" evidence="1">
    <location>
        <begin position="699"/>
        <end position="726"/>
    </location>
</feature>
<dbReference type="PANTHER" id="PTHR24121:SF21">
    <property type="entry name" value="ANKYRIN REPEAT FAMILY PROTEIN"/>
    <property type="match status" value="1"/>
</dbReference>
<dbReference type="EMBL" id="HBIM01020626">
    <property type="protein sequence ID" value="CAE0418581.1"/>
    <property type="molecule type" value="Transcribed_RNA"/>
</dbReference>
<feature type="compositionally biased region" description="Basic and acidic residues" evidence="2">
    <location>
        <begin position="307"/>
        <end position="327"/>
    </location>
</feature>
<organism evidence="3">
    <name type="scientific">Amphora coffeiformis</name>
    <dbReference type="NCBI Taxonomy" id="265554"/>
    <lineage>
        <taxon>Eukaryota</taxon>
        <taxon>Sar</taxon>
        <taxon>Stramenopiles</taxon>
        <taxon>Ochrophyta</taxon>
        <taxon>Bacillariophyta</taxon>
        <taxon>Bacillariophyceae</taxon>
        <taxon>Bacillariophycidae</taxon>
        <taxon>Thalassiophysales</taxon>
        <taxon>Catenulaceae</taxon>
        <taxon>Amphora</taxon>
    </lineage>
</organism>
<dbReference type="PANTHER" id="PTHR24121">
    <property type="entry name" value="NO MECHANORECEPTOR POTENTIAL C, ISOFORM D-RELATED"/>
    <property type="match status" value="1"/>
</dbReference>
<dbReference type="SUPFAM" id="SSF48403">
    <property type="entry name" value="Ankyrin repeat"/>
    <property type="match status" value="1"/>
</dbReference>
<feature type="compositionally biased region" description="Polar residues" evidence="2">
    <location>
        <begin position="165"/>
        <end position="175"/>
    </location>
</feature>
<gene>
    <name evidence="3" type="ORF">ACOF00016_LOCUS15451</name>
</gene>
<feature type="compositionally biased region" description="Polar residues" evidence="2">
    <location>
        <begin position="353"/>
        <end position="368"/>
    </location>
</feature>
<evidence type="ECO:0000256" key="2">
    <source>
        <dbReference type="SAM" id="MobiDB-lite"/>
    </source>
</evidence>
<evidence type="ECO:0000313" key="3">
    <source>
        <dbReference type="EMBL" id="CAE0418581.1"/>
    </source>
</evidence>
<sequence>MGCRPSKHTALGDDDFENLLDGQATHHERKSAFALPEQSMSSPKIEGGGETVGGLETMDEFAAFDQCFPSSPFGKNDYTVGQTAGPTNNLMQPDRNQLVKNLSGHNVFDAKPSDCLLKDVSGHNFFNERDSSKQTESIKPLTELSGHNLLEEKSGALPEVEKQGPETSNDSSNLCNNPLELCDSNVFDLKQESATTMPLSGELTGRQDTEHDEDDDEDGEQSISADNDQLLIGKTTEDGAQYLELSFEFLDVDLNADKEKEKSTTASCAGSCISNGTSGTNNNRQERRRGKRKDPKSSYPTSITQKDPAKDADKTVDTVKLEDDEKSVNSAASKEKSRRKHHRKHRHSGSRKTGSSKNSTEDLSNSFQLEDANHVAGDDKQARASRLNDSKTSMSSKKRSKKDKKKSKKSSKKSKDDTKSKPADEPPSGELVSSSGELVPESVDDMDHLLDDAVEAELVVVDDMWMGKDSEDKGDQSASKLADGSNVRTVKLAVSMPGDNELFGKEVDSPDQDRGLLDIIDIDPWDREGSKYSNKAAMAAIEREPSACAEKHEFEAFGHKLYPFAMLCSIGASLEVVQLCYEKYPEAMNSKDPTVGTPLHYACAYAGSPEVVQWLIKKKSDQLREVDLLQRSPFHVACLYSARIEILRVLVAKLPKGLEAKDYESNTTLHVAAEHDAPADVLEYLARKNPEALSAKRKDGSTPLHLALECGADSDKIKALLKLNNDTLKIPNGKGQLPIHLCLLGPTVDAKTVKYLSKGYPEGLKIATNESETPHDISKRLGLESSIRSLVKC</sequence>
<feature type="compositionally biased region" description="Basic and acidic residues" evidence="2">
    <location>
        <begin position="413"/>
        <end position="424"/>
    </location>
</feature>
<proteinExistence type="predicted"/>
<feature type="region of interest" description="Disordered" evidence="2">
    <location>
        <begin position="1"/>
        <end position="27"/>
    </location>
</feature>
<dbReference type="Gene3D" id="1.25.40.20">
    <property type="entry name" value="Ankyrin repeat-containing domain"/>
    <property type="match status" value="1"/>
</dbReference>
<feature type="compositionally biased region" description="Polar residues" evidence="2">
    <location>
        <begin position="264"/>
        <end position="283"/>
    </location>
</feature>
<reference evidence="3" key="1">
    <citation type="submission" date="2021-01" db="EMBL/GenBank/DDBJ databases">
        <authorList>
            <person name="Corre E."/>
            <person name="Pelletier E."/>
            <person name="Niang G."/>
            <person name="Scheremetjew M."/>
            <person name="Finn R."/>
            <person name="Kale V."/>
            <person name="Holt S."/>
            <person name="Cochrane G."/>
            <person name="Meng A."/>
            <person name="Brown T."/>
            <person name="Cohen L."/>
        </authorList>
    </citation>
    <scope>NUCLEOTIDE SEQUENCE</scope>
    <source>
        <strain evidence="3">CCMP127</strain>
    </source>
</reference>
<dbReference type="AlphaFoldDB" id="A0A7S3LC02"/>
<feature type="compositionally biased region" description="Basic residues" evidence="2">
    <location>
        <begin position="336"/>
        <end position="350"/>
    </location>
</feature>
<dbReference type="Pfam" id="PF12796">
    <property type="entry name" value="Ank_2"/>
    <property type="match status" value="1"/>
</dbReference>
<feature type="compositionally biased region" description="Basic residues" evidence="2">
    <location>
        <begin position="396"/>
        <end position="412"/>
    </location>
</feature>
<accession>A0A7S3LC02</accession>
<protein>
    <submittedName>
        <fullName evidence="3">Uncharacterized protein</fullName>
    </submittedName>
</protein>
<dbReference type="InterPro" id="IPR002110">
    <property type="entry name" value="Ankyrin_rpt"/>
</dbReference>
<dbReference type="SMART" id="SM00248">
    <property type="entry name" value="ANK"/>
    <property type="match status" value="5"/>
</dbReference>
<feature type="region of interest" description="Disordered" evidence="2">
    <location>
        <begin position="258"/>
        <end position="447"/>
    </location>
</feature>
<feature type="compositionally biased region" description="Acidic residues" evidence="2">
    <location>
        <begin position="210"/>
        <end position="220"/>
    </location>
</feature>
<dbReference type="InterPro" id="IPR036770">
    <property type="entry name" value="Ankyrin_rpt-contain_sf"/>
</dbReference>
<feature type="region of interest" description="Disordered" evidence="2">
    <location>
        <begin position="195"/>
        <end position="232"/>
    </location>
</feature>
<keyword evidence="1" id="KW-0040">ANK repeat</keyword>
<feature type="compositionally biased region" description="Basic and acidic residues" evidence="2">
    <location>
        <begin position="149"/>
        <end position="164"/>
    </location>
</feature>
<feature type="compositionally biased region" description="Basic and acidic residues" evidence="2">
    <location>
        <begin position="371"/>
        <end position="389"/>
    </location>
</feature>
<name>A0A7S3LC02_9STRA</name>
<evidence type="ECO:0000256" key="1">
    <source>
        <dbReference type="PROSITE-ProRule" id="PRU00023"/>
    </source>
</evidence>